<keyword evidence="2" id="KW-0131">Cell cycle</keyword>
<protein>
    <submittedName>
        <fullName evidence="4">Cyclin T1</fullName>
    </submittedName>
</protein>
<gene>
    <name evidence="4" type="ORF">O6P43_034441</name>
</gene>
<dbReference type="InterPro" id="IPR043198">
    <property type="entry name" value="Cyclin/Ssn8"/>
</dbReference>
<keyword evidence="1" id="KW-0132">Cell division</keyword>
<dbReference type="Gene3D" id="1.10.472.10">
    <property type="entry name" value="Cyclin-like"/>
    <property type="match status" value="2"/>
</dbReference>
<accession>A0AAD7P5C7</accession>
<keyword evidence="5" id="KW-1185">Reference proteome</keyword>
<dbReference type="AlphaFoldDB" id="A0AAD7P5C7"/>
<comment type="caution">
    <text evidence="4">The sequence shown here is derived from an EMBL/GenBank/DDBJ whole genome shotgun (WGS) entry which is preliminary data.</text>
</comment>
<dbReference type="SUPFAM" id="SSF47954">
    <property type="entry name" value="Cyclin-like"/>
    <property type="match status" value="2"/>
</dbReference>
<evidence type="ECO:0000313" key="4">
    <source>
        <dbReference type="EMBL" id="KAJ7942524.1"/>
    </source>
</evidence>
<dbReference type="EMBL" id="JARAOO010000028">
    <property type="protein sequence ID" value="KAJ7942524.1"/>
    <property type="molecule type" value="Genomic_DNA"/>
</dbReference>
<proteinExistence type="predicted"/>
<name>A0AAD7P5C7_QUISA</name>
<feature type="region of interest" description="Disordered" evidence="3">
    <location>
        <begin position="268"/>
        <end position="313"/>
    </location>
</feature>
<dbReference type="InterPro" id="IPR036915">
    <property type="entry name" value="Cyclin-like_sf"/>
</dbReference>
<sequence length="313" mass="35287">MEKWIFTREYLEENSRRNGVSLEEEESKMATVYQYLIAVCKGIEEKVPTVVLTPNPPGTEPREQLSFDGATQLELVAKTMIMIRRVLMRKSLRTVNLGNLSTICLKIAMKDMEYKLFEHQGLLIGFLYKVSYKLLNQIKPQPDDPETFMKKVETAEFDVLNILEFDLNILTPHKVLFEFFRTCNISAKTAGIAYDLLNDGLKRTIYLQFHARELACSALLLGFVLAQEPAPMPGNNYLWDHFNVNGPIVFVIAARLLSALPQAKSNQLVDKEGTDLGTSEARKTSNDGEKEMINQVQGAGDGSDDVEPMQQGS</sequence>
<evidence type="ECO:0000256" key="1">
    <source>
        <dbReference type="ARBA" id="ARBA00022618"/>
    </source>
</evidence>
<dbReference type="PANTHER" id="PTHR10026">
    <property type="entry name" value="CYCLIN"/>
    <property type="match status" value="1"/>
</dbReference>
<organism evidence="4 5">
    <name type="scientific">Quillaja saponaria</name>
    <name type="common">Soap bark tree</name>
    <dbReference type="NCBI Taxonomy" id="32244"/>
    <lineage>
        <taxon>Eukaryota</taxon>
        <taxon>Viridiplantae</taxon>
        <taxon>Streptophyta</taxon>
        <taxon>Embryophyta</taxon>
        <taxon>Tracheophyta</taxon>
        <taxon>Spermatophyta</taxon>
        <taxon>Magnoliopsida</taxon>
        <taxon>eudicotyledons</taxon>
        <taxon>Gunneridae</taxon>
        <taxon>Pentapetalae</taxon>
        <taxon>rosids</taxon>
        <taxon>fabids</taxon>
        <taxon>Fabales</taxon>
        <taxon>Quillajaceae</taxon>
        <taxon>Quillaja</taxon>
    </lineage>
</organism>
<dbReference type="GO" id="GO:0016538">
    <property type="term" value="F:cyclin-dependent protein serine/threonine kinase regulator activity"/>
    <property type="evidence" value="ECO:0007669"/>
    <property type="project" value="InterPro"/>
</dbReference>
<evidence type="ECO:0000256" key="2">
    <source>
        <dbReference type="ARBA" id="ARBA00023306"/>
    </source>
</evidence>
<dbReference type="Proteomes" id="UP001163823">
    <property type="component" value="Unassembled WGS sequence"/>
</dbReference>
<feature type="compositionally biased region" description="Basic and acidic residues" evidence="3">
    <location>
        <begin position="269"/>
        <end position="292"/>
    </location>
</feature>
<dbReference type="KEGG" id="qsa:O6P43_034441"/>
<evidence type="ECO:0000256" key="3">
    <source>
        <dbReference type="SAM" id="MobiDB-lite"/>
    </source>
</evidence>
<reference evidence="4" key="1">
    <citation type="journal article" date="2023" name="Science">
        <title>Elucidation of the pathway for biosynthesis of saponin adjuvants from the soapbark tree.</title>
        <authorList>
            <person name="Reed J."/>
            <person name="Orme A."/>
            <person name="El-Demerdash A."/>
            <person name="Owen C."/>
            <person name="Martin L.B.B."/>
            <person name="Misra R.C."/>
            <person name="Kikuchi S."/>
            <person name="Rejzek M."/>
            <person name="Martin A.C."/>
            <person name="Harkess A."/>
            <person name="Leebens-Mack J."/>
            <person name="Louveau T."/>
            <person name="Stephenson M.J."/>
            <person name="Osbourn A."/>
        </authorList>
    </citation>
    <scope>NUCLEOTIDE SEQUENCE</scope>
    <source>
        <strain evidence="4">S10</strain>
    </source>
</reference>
<evidence type="ECO:0000313" key="5">
    <source>
        <dbReference type="Proteomes" id="UP001163823"/>
    </source>
</evidence>
<dbReference type="GO" id="GO:0051301">
    <property type="term" value="P:cell division"/>
    <property type="evidence" value="ECO:0007669"/>
    <property type="project" value="UniProtKB-KW"/>
</dbReference>
<dbReference type="GO" id="GO:0006357">
    <property type="term" value="P:regulation of transcription by RNA polymerase II"/>
    <property type="evidence" value="ECO:0007669"/>
    <property type="project" value="InterPro"/>
</dbReference>